<proteinExistence type="predicted"/>
<evidence type="ECO:0000313" key="3">
    <source>
        <dbReference type="Proteomes" id="UP000245764"/>
    </source>
</evidence>
<dbReference type="AlphaFoldDB" id="A0A2H1H953"/>
<reference evidence="3" key="1">
    <citation type="submission" date="2017-05" db="EMBL/GenBank/DDBJ databases">
        <authorList>
            <person name="Song R."/>
            <person name="Chenine A.L."/>
            <person name="Ruprecht R.M."/>
        </authorList>
    </citation>
    <scope>NUCLEOTIDE SEQUENCE [LARGE SCALE GENOMIC DNA]</scope>
</reference>
<feature type="compositionally biased region" description="Basic and acidic residues" evidence="1">
    <location>
        <begin position="43"/>
        <end position="55"/>
    </location>
</feature>
<sequence length="176" mass="20190">MAHRSDHLRTAELHLKWTDDQFRAAKLEVQNLKAELSLLTEHIEAPPSKDNDHSSAGRSTKKGKDEMSDIIWRLDNLEKVMKMETEVRHEQLQAACVRWRRNDVHQRLFRETQAHAFGNIASAVRAFIQPLEQALSESAQVSIRAGDLEEAQRNQDQLDTLVRLADVLAGCLRFDQ</sequence>
<evidence type="ECO:0000256" key="1">
    <source>
        <dbReference type="SAM" id="MobiDB-lite"/>
    </source>
</evidence>
<gene>
    <name evidence="2" type="ORF">ZT1E4_G11661</name>
</gene>
<feature type="region of interest" description="Disordered" evidence="1">
    <location>
        <begin position="43"/>
        <end position="64"/>
    </location>
</feature>
<name>A0A2H1H953_ZYMTR</name>
<evidence type="ECO:0000313" key="2">
    <source>
        <dbReference type="EMBL" id="SMR62347.1"/>
    </source>
</evidence>
<organism evidence="2 3">
    <name type="scientific">Zymoseptoria tritici ST99CH_1E4</name>
    <dbReference type="NCBI Taxonomy" id="1276532"/>
    <lineage>
        <taxon>Eukaryota</taxon>
        <taxon>Fungi</taxon>
        <taxon>Dikarya</taxon>
        <taxon>Ascomycota</taxon>
        <taxon>Pezizomycotina</taxon>
        <taxon>Dothideomycetes</taxon>
        <taxon>Dothideomycetidae</taxon>
        <taxon>Mycosphaerellales</taxon>
        <taxon>Mycosphaerellaceae</taxon>
        <taxon>Zymoseptoria</taxon>
    </lineage>
</organism>
<dbReference type="Proteomes" id="UP000245764">
    <property type="component" value="Chromosome 15"/>
</dbReference>
<accession>A0A2H1H953</accession>
<protein>
    <submittedName>
        <fullName evidence="2">Uncharacterized protein</fullName>
    </submittedName>
</protein>
<dbReference type="EMBL" id="LT854267">
    <property type="protein sequence ID" value="SMR62347.1"/>
    <property type="molecule type" value="Genomic_DNA"/>
</dbReference>